<protein>
    <recommendedName>
        <fullName evidence="10">GATA-type domain-containing protein</fullName>
    </recommendedName>
</protein>
<dbReference type="PROSITE" id="PS50114">
    <property type="entry name" value="GATA_ZN_FINGER_2"/>
    <property type="match status" value="1"/>
</dbReference>
<dbReference type="GO" id="GO:0043565">
    <property type="term" value="F:sequence-specific DNA binding"/>
    <property type="evidence" value="ECO:0007669"/>
    <property type="project" value="InterPro"/>
</dbReference>
<name>A0A261XZL8_9FUNG</name>
<evidence type="ECO:0000256" key="2">
    <source>
        <dbReference type="ARBA" id="ARBA00022771"/>
    </source>
</evidence>
<keyword evidence="1" id="KW-0479">Metal-binding</keyword>
<evidence type="ECO:0000256" key="1">
    <source>
        <dbReference type="ARBA" id="ARBA00022723"/>
    </source>
</evidence>
<dbReference type="InterPro" id="IPR013088">
    <property type="entry name" value="Znf_NHR/GATA"/>
</dbReference>
<evidence type="ECO:0000256" key="8">
    <source>
        <dbReference type="PROSITE-ProRule" id="PRU00094"/>
    </source>
</evidence>
<sequence length="385" mass="42314">MDTSFLTQTPTFAFGDQFNLDCETHVSLSFGLPYDLSPFFEEHNTSLNMQSNLENALVDPPLLSPTSCNSDGSGSPVDIPSFDFKDNPIYLDGGSHLQTLGFESAEHLRKPELMISLLDTQKVLGGGYPTPTDSENEDSSASSHSAPSSPSISSQIAPSPTPEKRSRQDDVDSAPSDDQEHSSKKRKKRSQRPPRQATCFNCGVTSTPLWRRTPDRKHPLCNACGLYHKQYGYHRPLKVSPGTHLTAFNLEAFRHHDDQQTSTLAVKDVSAAFAPSRRSSPQPQMPMVNMDQAKVIVSHVQVPASAEQSQGPAFNLHMKHLQSAEPVNNLSLVPEANIQAHAPSAIGAVDEARFKLLLNTLTVQQKRDILNVLQTRVDIVRSVLQ</sequence>
<gene>
    <name evidence="11" type="ORF">BZG36_03075</name>
</gene>
<dbReference type="PANTHER" id="PTHR46813">
    <property type="entry name" value="GATA TRANSCRIPTION FACTOR 18"/>
    <property type="match status" value="1"/>
</dbReference>
<dbReference type="AlphaFoldDB" id="A0A261XZL8"/>
<dbReference type="GO" id="GO:0008270">
    <property type="term" value="F:zinc ion binding"/>
    <property type="evidence" value="ECO:0007669"/>
    <property type="project" value="UniProtKB-KW"/>
</dbReference>
<evidence type="ECO:0000256" key="9">
    <source>
        <dbReference type="SAM" id="MobiDB-lite"/>
    </source>
</evidence>
<keyword evidence="2 8" id="KW-0863">Zinc-finger</keyword>
<reference evidence="11 12" key="1">
    <citation type="journal article" date="2017" name="Mycologia">
        <title>Bifiguratus adelaidae, gen. et sp. nov., a new member of Mucoromycotina in endophytic and soil-dwelling habitats.</title>
        <authorList>
            <person name="Torres-Cruz T.J."/>
            <person name="Billingsley Tobias T.L."/>
            <person name="Almatruk M."/>
            <person name="Hesse C."/>
            <person name="Kuske C.R."/>
            <person name="Desiro A."/>
            <person name="Benucci G.M."/>
            <person name="Bonito G."/>
            <person name="Stajich J.E."/>
            <person name="Dunlap C."/>
            <person name="Arnold A.E."/>
            <person name="Porras-Alfaro A."/>
        </authorList>
    </citation>
    <scope>NUCLEOTIDE SEQUENCE [LARGE SCALE GENOMIC DNA]</scope>
    <source>
        <strain evidence="11 12">AZ0501</strain>
    </source>
</reference>
<keyword evidence="4" id="KW-0805">Transcription regulation</keyword>
<dbReference type="PANTHER" id="PTHR46813:SF16">
    <property type="entry name" value="GATA TRANSCRIPTION FACTOR 18"/>
    <property type="match status" value="1"/>
</dbReference>
<evidence type="ECO:0000256" key="7">
    <source>
        <dbReference type="ARBA" id="ARBA00024019"/>
    </source>
</evidence>
<organism evidence="11 12">
    <name type="scientific">Bifiguratus adelaidae</name>
    <dbReference type="NCBI Taxonomy" id="1938954"/>
    <lineage>
        <taxon>Eukaryota</taxon>
        <taxon>Fungi</taxon>
        <taxon>Fungi incertae sedis</taxon>
        <taxon>Mucoromycota</taxon>
        <taxon>Mucoromycotina</taxon>
        <taxon>Endogonomycetes</taxon>
        <taxon>Endogonales</taxon>
        <taxon>Endogonales incertae sedis</taxon>
        <taxon>Bifiguratus</taxon>
    </lineage>
</organism>
<dbReference type="OrthoDB" id="515401at2759"/>
<feature type="region of interest" description="Disordered" evidence="9">
    <location>
        <begin position="125"/>
        <end position="202"/>
    </location>
</feature>
<dbReference type="Pfam" id="PF00320">
    <property type="entry name" value="GATA"/>
    <property type="match status" value="1"/>
</dbReference>
<comment type="similarity">
    <text evidence="7">Belongs to the type IV zinc-finger family. Class B subfamily.</text>
</comment>
<evidence type="ECO:0000256" key="5">
    <source>
        <dbReference type="ARBA" id="ARBA00023125"/>
    </source>
</evidence>
<dbReference type="EMBL" id="MVBO01000070">
    <property type="protein sequence ID" value="OZJ03768.1"/>
    <property type="molecule type" value="Genomic_DNA"/>
</dbReference>
<proteinExistence type="inferred from homology"/>
<keyword evidence="6" id="KW-0804">Transcription</keyword>
<evidence type="ECO:0000313" key="11">
    <source>
        <dbReference type="EMBL" id="OZJ03768.1"/>
    </source>
</evidence>
<accession>A0A261XZL8</accession>
<dbReference type="Gene3D" id="3.30.50.10">
    <property type="entry name" value="Erythroid Transcription Factor GATA-1, subunit A"/>
    <property type="match status" value="1"/>
</dbReference>
<evidence type="ECO:0000256" key="4">
    <source>
        <dbReference type="ARBA" id="ARBA00023015"/>
    </source>
</evidence>
<keyword evidence="3" id="KW-0862">Zinc</keyword>
<dbReference type="SUPFAM" id="SSF57716">
    <property type="entry name" value="Glucocorticoid receptor-like (DNA-binding domain)"/>
    <property type="match status" value="1"/>
</dbReference>
<keyword evidence="12" id="KW-1185">Reference proteome</keyword>
<feature type="compositionally biased region" description="Low complexity" evidence="9">
    <location>
        <begin position="139"/>
        <end position="158"/>
    </location>
</feature>
<dbReference type="GO" id="GO:0006355">
    <property type="term" value="P:regulation of DNA-templated transcription"/>
    <property type="evidence" value="ECO:0007669"/>
    <property type="project" value="InterPro"/>
</dbReference>
<keyword evidence="5" id="KW-0238">DNA-binding</keyword>
<evidence type="ECO:0000256" key="3">
    <source>
        <dbReference type="ARBA" id="ARBA00022833"/>
    </source>
</evidence>
<evidence type="ECO:0000313" key="12">
    <source>
        <dbReference type="Proteomes" id="UP000242875"/>
    </source>
</evidence>
<comment type="caution">
    <text evidence="11">The sequence shown here is derived from an EMBL/GenBank/DDBJ whole genome shotgun (WGS) entry which is preliminary data.</text>
</comment>
<feature type="domain" description="GATA-type" evidence="10">
    <location>
        <begin position="199"/>
        <end position="237"/>
    </location>
</feature>
<dbReference type="InterPro" id="IPR000679">
    <property type="entry name" value="Znf_GATA"/>
</dbReference>
<dbReference type="CDD" id="cd00202">
    <property type="entry name" value="ZnF_GATA"/>
    <property type="match status" value="1"/>
</dbReference>
<dbReference type="SMART" id="SM00401">
    <property type="entry name" value="ZnF_GATA"/>
    <property type="match status" value="1"/>
</dbReference>
<evidence type="ECO:0000256" key="6">
    <source>
        <dbReference type="ARBA" id="ARBA00023163"/>
    </source>
</evidence>
<dbReference type="Proteomes" id="UP000242875">
    <property type="component" value="Unassembled WGS sequence"/>
</dbReference>
<feature type="compositionally biased region" description="Basic residues" evidence="9">
    <location>
        <begin position="183"/>
        <end position="192"/>
    </location>
</feature>
<evidence type="ECO:0000259" key="10">
    <source>
        <dbReference type="PROSITE" id="PS50114"/>
    </source>
</evidence>